<keyword evidence="4 7" id="KW-0812">Transmembrane</keyword>
<evidence type="ECO:0000256" key="3">
    <source>
        <dbReference type="ARBA" id="ARBA00022475"/>
    </source>
</evidence>
<dbReference type="SUPFAM" id="SSF161098">
    <property type="entry name" value="MetI-like"/>
    <property type="match status" value="1"/>
</dbReference>
<feature type="transmembrane region" description="Helical" evidence="7">
    <location>
        <begin position="178"/>
        <end position="199"/>
    </location>
</feature>
<reference evidence="11" key="2">
    <citation type="submission" date="2011-02" db="EMBL/GenBank/DDBJ databases">
        <title>The complete genome of Syntrophobotulus glycolicus DSM 8271.</title>
        <authorList>
            <person name="Lucas S."/>
            <person name="Copeland A."/>
            <person name="Lapidus A."/>
            <person name="Bruce D."/>
            <person name="Goodwin L."/>
            <person name="Pitluck S."/>
            <person name="Kyrpides N."/>
            <person name="Mavromatis K."/>
            <person name="Pagani I."/>
            <person name="Ivanova N."/>
            <person name="Mikhailova N."/>
            <person name="Chertkov O."/>
            <person name="Held B."/>
            <person name="Detter J.C."/>
            <person name="Tapia R."/>
            <person name="Han C."/>
            <person name="Land M."/>
            <person name="Hauser L."/>
            <person name="Markowitz V."/>
            <person name="Cheng J.-F."/>
            <person name="Hugenholtz P."/>
            <person name="Woyke T."/>
            <person name="Wu D."/>
            <person name="Spring S."/>
            <person name="Schroeder M."/>
            <person name="Brambilla E."/>
            <person name="Klenk H.-P."/>
            <person name="Eisen J.A."/>
        </authorList>
    </citation>
    <scope>NUCLEOTIDE SEQUENCE [LARGE SCALE GENOMIC DNA]</scope>
    <source>
        <strain evidence="11">DSM 8271 / FlGlyR</strain>
    </source>
</reference>
<dbReference type="AlphaFoldDB" id="F0SWH6"/>
<dbReference type="InterPro" id="IPR000515">
    <property type="entry name" value="MetI-like"/>
</dbReference>
<evidence type="ECO:0000256" key="4">
    <source>
        <dbReference type="ARBA" id="ARBA00022692"/>
    </source>
</evidence>
<feature type="transmembrane region" description="Helical" evidence="7">
    <location>
        <begin position="306"/>
        <end position="327"/>
    </location>
</feature>
<dbReference type="InterPro" id="IPR035906">
    <property type="entry name" value="MetI-like_sf"/>
</dbReference>
<keyword evidence="2 7" id="KW-0813">Transport</keyword>
<feature type="transmembrane region" description="Helical" evidence="7">
    <location>
        <begin position="273"/>
        <end position="294"/>
    </location>
</feature>
<organism evidence="10 11">
    <name type="scientific">Syntrophobotulus glycolicus (strain DSM 8271 / FlGlyR)</name>
    <dbReference type="NCBI Taxonomy" id="645991"/>
    <lineage>
        <taxon>Bacteria</taxon>
        <taxon>Bacillati</taxon>
        <taxon>Bacillota</taxon>
        <taxon>Clostridia</taxon>
        <taxon>Eubacteriales</taxon>
        <taxon>Desulfitobacteriaceae</taxon>
        <taxon>Syntrophobotulus</taxon>
    </lineage>
</organism>
<dbReference type="CDD" id="cd06261">
    <property type="entry name" value="TM_PBP2"/>
    <property type="match status" value="1"/>
</dbReference>
<dbReference type="Proteomes" id="UP000007488">
    <property type="component" value="Chromosome"/>
</dbReference>
<evidence type="ECO:0000259" key="9">
    <source>
        <dbReference type="PROSITE" id="PS50928"/>
    </source>
</evidence>
<dbReference type="GO" id="GO:0055085">
    <property type="term" value="P:transmembrane transport"/>
    <property type="evidence" value="ECO:0007669"/>
    <property type="project" value="InterPro"/>
</dbReference>
<dbReference type="KEGG" id="sgy:Sgly_1440"/>
<evidence type="ECO:0000256" key="5">
    <source>
        <dbReference type="ARBA" id="ARBA00022989"/>
    </source>
</evidence>
<dbReference type="Gene3D" id="1.10.3720.10">
    <property type="entry name" value="MetI-like"/>
    <property type="match status" value="1"/>
</dbReference>
<dbReference type="GO" id="GO:0005886">
    <property type="term" value="C:plasma membrane"/>
    <property type="evidence" value="ECO:0007669"/>
    <property type="project" value="UniProtKB-SubCell"/>
</dbReference>
<dbReference type="EMBL" id="CP002547">
    <property type="protein sequence ID" value="ADY55742.1"/>
    <property type="molecule type" value="Genomic_DNA"/>
</dbReference>
<evidence type="ECO:0000313" key="11">
    <source>
        <dbReference type="Proteomes" id="UP000007488"/>
    </source>
</evidence>
<dbReference type="HOGENOM" id="CLU_046113_0_1_9"/>
<feature type="transmembrane region" description="Helical" evidence="7">
    <location>
        <begin position="62"/>
        <end position="83"/>
    </location>
</feature>
<evidence type="ECO:0000256" key="6">
    <source>
        <dbReference type="ARBA" id="ARBA00023136"/>
    </source>
</evidence>
<keyword evidence="5 7" id="KW-1133">Transmembrane helix</keyword>
<comment type="similarity">
    <text evidence="7">Belongs to the binding-protein-dependent transport system permease family.</text>
</comment>
<reference evidence="10 11" key="1">
    <citation type="journal article" date="2011" name="Stand. Genomic Sci.">
        <title>Complete genome sequence of Syntrophobotulus glycolicus type strain (FlGlyR).</title>
        <authorList>
            <person name="Han C."/>
            <person name="Mwirichia R."/>
            <person name="Chertkov O."/>
            <person name="Held B."/>
            <person name="Lapidus A."/>
            <person name="Nolan M."/>
            <person name="Lucas S."/>
            <person name="Hammon N."/>
            <person name="Deshpande S."/>
            <person name="Cheng J.F."/>
            <person name="Tapia R."/>
            <person name="Goodwin L."/>
            <person name="Pitluck S."/>
            <person name="Huntemann M."/>
            <person name="Liolios K."/>
            <person name="Ivanova N."/>
            <person name="Pagani I."/>
            <person name="Mavromatis K."/>
            <person name="Ovchinikova G."/>
            <person name="Pati A."/>
            <person name="Chen A."/>
            <person name="Palaniappan K."/>
            <person name="Land M."/>
            <person name="Hauser L."/>
            <person name="Brambilla E.M."/>
            <person name="Rohde M."/>
            <person name="Spring S."/>
            <person name="Sikorski J."/>
            <person name="Goker M."/>
            <person name="Woyke T."/>
            <person name="Bristow J."/>
            <person name="Eisen J.A."/>
            <person name="Markowitz V."/>
            <person name="Hugenholtz P."/>
            <person name="Kyrpides N.C."/>
            <person name="Klenk H.P."/>
            <person name="Detter J.C."/>
        </authorList>
    </citation>
    <scope>NUCLEOTIDE SEQUENCE [LARGE SCALE GENOMIC DNA]</scope>
    <source>
        <strain evidence="11">DSM 8271 / FlGlyR</strain>
    </source>
</reference>
<keyword evidence="11" id="KW-1185">Reference proteome</keyword>
<feature type="region of interest" description="Disordered" evidence="8">
    <location>
        <begin position="1"/>
        <end position="24"/>
    </location>
</feature>
<evidence type="ECO:0000256" key="8">
    <source>
        <dbReference type="SAM" id="MobiDB-lite"/>
    </source>
</evidence>
<keyword evidence="6 7" id="KW-0472">Membrane</keyword>
<evidence type="ECO:0000313" key="10">
    <source>
        <dbReference type="EMBL" id="ADY55742.1"/>
    </source>
</evidence>
<dbReference type="PROSITE" id="PS50928">
    <property type="entry name" value="ABC_TM1"/>
    <property type="match status" value="1"/>
</dbReference>
<dbReference type="OrthoDB" id="9804353at2"/>
<gene>
    <name evidence="10" type="ordered locus">Sgly_1440</name>
</gene>
<dbReference type="Pfam" id="PF00528">
    <property type="entry name" value="BPD_transp_1"/>
    <property type="match status" value="1"/>
</dbReference>
<dbReference type="PANTHER" id="PTHR30151:SF0">
    <property type="entry name" value="ABC TRANSPORTER PERMEASE PROTEIN MJ0413-RELATED"/>
    <property type="match status" value="1"/>
</dbReference>
<dbReference type="STRING" id="645991.Sgly_1440"/>
<evidence type="ECO:0000256" key="7">
    <source>
        <dbReference type="RuleBase" id="RU363032"/>
    </source>
</evidence>
<dbReference type="PANTHER" id="PTHR30151">
    <property type="entry name" value="ALKANE SULFONATE ABC TRANSPORTER-RELATED, MEMBRANE SUBUNIT"/>
    <property type="match status" value="1"/>
</dbReference>
<name>F0SWH6_SYNGF</name>
<feature type="transmembrane region" description="Helical" evidence="7">
    <location>
        <begin position="205"/>
        <end position="224"/>
    </location>
</feature>
<dbReference type="RefSeq" id="WP_013624612.1">
    <property type="nucleotide sequence ID" value="NC_015172.1"/>
</dbReference>
<proteinExistence type="inferred from homology"/>
<keyword evidence="3" id="KW-1003">Cell membrane</keyword>
<accession>F0SWH6</accession>
<comment type="subcellular location">
    <subcellularLocation>
        <location evidence="1 7">Cell membrane</location>
        <topology evidence="1 7">Multi-pass membrane protein</topology>
    </subcellularLocation>
</comment>
<feature type="domain" description="ABC transmembrane type-1" evidence="9">
    <location>
        <begin position="144"/>
        <end position="325"/>
    </location>
</feature>
<protein>
    <submittedName>
        <fullName evidence="10">Binding-protein-dependent transport systems inner membrane component</fullName>
    </submittedName>
</protein>
<evidence type="ECO:0000256" key="2">
    <source>
        <dbReference type="ARBA" id="ARBA00022448"/>
    </source>
</evidence>
<evidence type="ECO:0000256" key="1">
    <source>
        <dbReference type="ARBA" id="ARBA00004651"/>
    </source>
</evidence>
<feature type="transmembrane region" description="Helical" evidence="7">
    <location>
        <begin position="148"/>
        <end position="171"/>
    </location>
</feature>
<dbReference type="eggNOG" id="COG0600">
    <property type="taxonomic scope" value="Bacteria"/>
</dbReference>
<sequence>MPKVSTAFSGDVGTPVNRGPHPKEKVSNQKYLYWSLLTLAGFAAAAIISLTVPNTQDVRDTAYRFALLGLIVLYTGVAVYSFFDPARRLKLIKRAPFRLAMGIVLLAWDLLSTKLDILPMPFFPGPSKVAGVVLEEYAFLLSNTGYSLRLFLCGFLAGIVLGVGTGILIGWFSRVHYWVFPALKITGVVPAVAWMPFALTIFPTSFMAGVFIIAISAWFPVAYMTSQGIANTHKVYFEVAKTLGAKQSYLLFRVALPNAVPQIFTGISTANGLAFTTLVISEMMGAKGGLGYYINWAKAWSSYYKVYAAIIVMAVLFSLIMKLIALIQSRLLIWQRGLVK</sequence>
<feature type="transmembrane region" description="Helical" evidence="7">
    <location>
        <begin position="31"/>
        <end position="50"/>
    </location>
</feature>
<feature type="transmembrane region" description="Helical" evidence="7">
    <location>
        <begin position="95"/>
        <end position="111"/>
    </location>
</feature>